<evidence type="ECO:0000313" key="12">
    <source>
        <dbReference type="EMBL" id="ADC89404.1"/>
    </source>
</evidence>
<feature type="transmembrane region" description="Helical" evidence="10">
    <location>
        <begin position="180"/>
        <end position="206"/>
    </location>
</feature>
<dbReference type="PANTHER" id="PTHR43562:SF3">
    <property type="entry name" value="SODIUM ION_PROTON EXCHANGER (EUROFUNG)"/>
    <property type="match status" value="1"/>
</dbReference>
<reference evidence="13" key="1">
    <citation type="journal article" date="2010" name="Stand. Genomic Sci.">
        <title>Complete genome sequence of Thermocrinis albus type strain (HI 11/12T).</title>
        <authorList>
            <person name="Wirth R."/>
            <person name="Sikorski J."/>
            <person name="Brambilla E."/>
            <person name="Misra M."/>
            <person name="Lapidus A."/>
            <person name="Copeland A."/>
            <person name="Nolan M."/>
            <person name="Lucas S."/>
            <person name="Chen F."/>
            <person name="Tice H."/>
            <person name="Cheng J.F."/>
            <person name="Han C."/>
            <person name="Detter J.C."/>
            <person name="Tapia R."/>
            <person name="Bruce D."/>
            <person name="Goodwin L."/>
            <person name="Pitluck S."/>
            <person name="Pati A."/>
            <person name="Anderson I."/>
            <person name="Ivanova N."/>
            <person name="Mavromatis K."/>
            <person name="Mikhailova N."/>
            <person name="Chen A."/>
            <person name="Palaniappan K."/>
            <person name="Bilek Y."/>
            <person name="Hader T."/>
            <person name="Land M."/>
            <person name="Hauser L."/>
            <person name="Chang Y.J."/>
            <person name="Jeffries C.D."/>
            <person name="Tindall B.J."/>
            <person name="Rohde M."/>
            <person name="Goker M."/>
            <person name="Bristow J."/>
            <person name="Eisen J.A."/>
            <person name="Markowitz V."/>
            <person name="Hugenholtz P."/>
            <person name="Kyrpides N.C."/>
            <person name="Klenk H.P."/>
        </authorList>
    </citation>
    <scope>NUCLEOTIDE SEQUENCE [LARGE SCALE GENOMIC DNA]</scope>
    <source>
        <strain evidence="13">DSM 14484 / JCM 11386 / HI 11/12</strain>
    </source>
</reference>
<dbReference type="OrthoDB" id="9793589at2"/>
<feature type="transmembrane region" description="Helical" evidence="10">
    <location>
        <begin position="278"/>
        <end position="297"/>
    </location>
</feature>
<dbReference type="STRING" id="638303.Thal_0771"/>
<comment type="subcellular location">
    <subcellularLocation>
        <location evidence="1">Membrane</location>
        <topology evidence="1">Multi-pass membrane protein</topology>
    </subcellularLocation>
</comment>
<proteinExistence type="predicted"/>
<keyword evidence="8 10" id="KW-0472">Membrane</keyword>
<evidence type="ECO:0000256" key="7">
    <source>
        <dbReference type="ARBA" id="ARBA00023065"/>
    </source>
</evidence>
<dbReference type="GO" id="GO:0006814">
    <property type="term" value="P:sodium ion transport"/>
    <property type="evidence" value="ECO:0007669"/>
    <property type="project" value="UniProtKB-KW"/>
</dbReference>
<keyword evidence="4 10" id="KW-0812">Transmembrane</keyword>
<feature type="transmembrane region" description="Helical" evidence="10">
    <location>
        <begin position="368"/>
        <end position="391"/>
    </location>
</feature>
<keyword evidence="6" id="KW-0915">Sodium</keyword>
<keyword evidence="3" id="KW-0050">Antiport</keyword>
<dbReference type="RefSeq" id="WP_012991810.1">
    <property type="nucleotide sequence ID" value="NC_013894.1"/>
</dbReference>
<sequence>MMHHLLLDLALILFLARLMGDVLARFGLPSVLGEILVGVLLGQSVLGLVQPHDLIRVLAELGIILLLFQVGLEADIHQLRKVGFHALLVASLGAFTPLLLGYWVGYHLLDMSHLQSLFLGGTLAATSIGITVRALQDLGMMKERFAQIVLGAAVLDDIMGVILLAGLYELSRSGSLQTNTLLLMILYIATFFVLSPLAAQFMAFFIRVLSRLLRTMDFVPPAILSLVFLLAYLAHRVGSPEILGSFTAGLALSRRFFLPFATFLRTDEKMAHKIEESIIPLVWVFSPIFFVYVGLELNLKAVDILSGQFWKYAVPIAVVALVSKLVAGALSGRNMRERFLIGLAMLPRGEVGLIFAELGRRGGIYDDLMYAVIVFVVALTTLISPLALRYIEKLAG</sequence>
<feature type="transmembrane region" description="Helical" evidence="10">
    <location>
        <begin position="117"/>
        <end position="136"/>
    </location>
</feature>
<dbReference type="Gene3D" id="1.20.1530.20">
    <property type="match status" value="1"/>
</dbReference>
<dbReference type="HOGENOM" id="CLU_005126_7_1_0"/>
<dbReference type="eggNOG" id="COG0475">
    <property type="taxonomic scope" value="Bacteria"/>
</dbReference>
<name>D3SQG7_THEAH</name>
<evidence type="ECO:0000256" key="8">
    <source>
        <dbReference type="ARBA" id="ARBA00023136"/>
    </source>
</evidence>
<evidence type="ECO:0000256" key="10">
    <source>
        <dbReference type="SAM" id="Phobius"/>
    </source>
</evidence>
<feature type="transmembrane region" description="Helical" evidence="10">
    <location>
        <begin position="84"/>
        <end position="105"/>
    </location>
</feature>
<evidence type="ECO:0000256" key="5">
    <source>
        <dbReference type="ARBA" id="ARBA00022989"/>
    </source>
</evidence>
<evidence type="ECO:0000259" key="11">
    <source>
        <dbReference type="Pfam" id="PF00999"/>
    </source>
</evidence>
<dbReference type="PANTHER" id="PTHR43562">
    <property type="entry name" value="NAPA-TYPE SODIUM/HYDROGEN ANTIPORTER"/>
    <property type="match status" value="1"/>
</dbReference>
<keyword evidence="13" id="KW-1185">Reference proteome</keyword>
<evidence type="ECO:0000256" key="4">
    <source>
        <dbReference type="ARBA" id="ARBA00022692"/>
    </source>
</evidence>
<feature type="transmembrane region" description="Helical" evidence="10">
    <location>
        <begin position="54"/>
        <end position="72"/>
    </location>
</feature>
<dbReference type="GO" id="GO:0015297">
    <property type="term" value="F:antiporter activity"/>
    <property type="evidence" value="ECO:0007669"/>
    <property type="project" value="UniProtKB-KW"/>
</dbReference>
<keyword evidence="5 10" id="KW-1133">Transmembrane helix</keyword>
<dbReference type="GO" id="GO:1902600">
    <property type="term" value="P:proton transmembrane transport"/>
    <property type="evidence" value="ECO:0007669"/>
    <property type="project" value="InterPro"/>
</dbReference>
<evidence type="ECO:0000256" key="2">
    <source>
        <dbReference type="ARBA" id="ARBA00022448"/>
    </source>
</evidence>
<keyword evidence="9" id="KW-0739">Sodium transport</keyword>
<evidence type="ECO:0000256" key="9">
    <source>
        <dbReference type="ARBA" id="ARBA00023201"/>
    </source>
</evidence>
<dbReference type="InterPro" id="IPR006153">
    <property type="entry name" value="Cation/H_exchanger_TM"/>
</dbReference>
<feature type="transmembrane region" description="Helical" evidence="10">
    <location>
        <begin position="246"/>
        <end position="266"/>
    </location>
</feature>
<dbReference type="KEGG" id="tal:Thal_0771"/>
<feature type="transmembrane region" description="Helical" evidence="10">
    <location>
        <begin position="148"/>
        <end position="168"/>
    </location>
</feature>
<protein>
    <submittedName>
        <fullName evidence="12">Sodium/hydrogen exchanger</fullName>
    </submittedName>
</protein>
<feature type="transmembrane region" description="Helical" evidence="10">
    <location>
        <begin position="339"/>
        <end position="356"/>
    </location>
</feature>
<gene>
    <name evidence="12" type="ordered locus">Thal_0771</name>
</gene>
<dbReference type="Proteomes" id="UP000002043">
    <property type="component" value="Chromosome"/>
</dbReference>
<feature type="transmembrane region" description="Helical" evidence="10">
    <location>
        <begin position="218"/>
        <end position="234"/>
    </location>
</feature>
<organism evidence="12 13">
    <name type="scientific">Thermocrinis albus (strain DSM 14484 / JCM 11386 / HI 11/12)</name>
    <dbReference type="NCBI Taxonomy" id="638303"/>
    <lineage>
        <taxon>Bacteria</taxon>
        <taxon>Pseudomonadati</taxon>
        <taxon>Aquificota</taxon>
        <taxon>Aquificia</taxon>
        <taxon>Aquificales</taxon>
        <taxon>Aquificaceae</taxon>
        <taxon>Thermocrinis</taxon>
    </lineage>
</organism>
<accession>D3SQG7</accession>
<dbReference type="Pfam" id="PF00999">
    <property type="entry name" value="Na_H_Exchanger"/>
    <property type="match status" value="1"/>
</dbReference>
<keyword evidence="2" id="KW-0813">Transport</keyword>
<feature type="domain" description="Cation/H+ exchanger transmembrane" evidence="11">
    <location>
        <begin position="11"/>
        <end position="388"/>
    </location>
</feature>
<dbReference type="AlphaFoldDB" id="D3SQG7"/>
<keyword evidence="7" id="KW-0406">Ion transport</keyword>
<dbReference type="GO" id="GO:0016020">
    <property type="term" value="C:membrane"/>
    <property type="evidence" value="ECO:0007669"/>
    <property type="project" value="UniProtKB-SubCell"/>
</dbReference>
<dbReference type="EMBL" id="CP001931">
    <property type="protein sequence ID" value="ADC89404.1"/>
    <property type="molecule type" value="Genomic_DNA"/>
</dbReference>
<dbReference type="InterPro" id="IPR038770">
    <property type="entry name" value="Na+/solute_symporter_sf"/>
</dbReference>
<evidence type="ECO:0000256" key="3">
    <source>
        <dbReference type="ARBA" id="ARBA00022449"/>
    </source>
</evidence>
<feature type="transmembrane region" description="Helical" evidence="10">
    <location>
        <begin position="309"/>
        <end position="327"/>
    </location>
</feature>
<evidence type="ECO:0000256" key="6">
    <source>
        <dbReference type="ARBA" id="ARBA00023053"/>
    </source>
</evidence>
<evidence type="ECO:0000256" key="1">
    <source>
        <dbReference type="ARBA" id="ARBA00004141"/>
    </source>
</evidence>
<evidence type="ECO:0000313" key="13">
    <source>
        <dbReference type="Proteomes" id="UP000002043"/>
    </source>
</evidence>